<dbReference type="EMBL" id="NSIT01000042">
    <property type="protein sequence ID" value="PJE79909.1"/>
    <property type="molecule type" value="Genomic_DNA"/>
</dbReference>
<dbReference type="EC" id="3.1.3.48" evidence="2"/>
<comment type="caution">
    <text evidence="2">The sequence shown here is derived from an EMBL/GenBank/DDBJ whole genome shotgun (WGS) entry which is preliminary data.</text>
</comment>
<dbReference type="InterPro" id="IPR016667">
    <property type="entry name" value="Caps_polysacc_synth_CpsB/CapC"/>
</dbReference>
<organism evidence="2">
    <name type="scientific">invertebrate metagenome</name>
    <dbReference type="NCBI Taxonomy" id="1711999"/>
    <lineage>
        <taxon>unclassified sequences</taxon>
        <taxon>metagenomes</taxon>
        <taxon>organismal metagenomes</taxon>
    </lineage>
</organism>
<dbReference type="SUPFAM" id="SSF89550">
    <property type="entry name" value="PHP domain-like"/>
    <property type="match status" value="1"/>
</dbReference>
<gene>
    <name evidence="2" type="primary">ywqE</name>
    <name evidence="2" type="ORF">CI610_01133</name>
</gene>
<reference evidence="2" key="1">
    <citation type="journal article" date="2017" name="Appl. Environ. Microbiol.">
        <title>Molecular characterization of an Endozoicomonas-like organism causing infection in king scallop Pecten maximus L.</title>
        <authorList>
            <person name="Cano I."/>
            <person name="van Aerle R."/>
            <person name="Ross S."/>
            <person name="Verner-Jeffreys D.W."/>
            <person name="Paley R.K."/>
            <person name="Rimmer G."/>
            <person name="Ryder D."/>
            <person name="Hooper P."/>
            <person name="Stone D."/>
            <person name="Feist S.W."/>
        </authorList>
    </citation>
    <scope>NUCLEOTIDE SEQUENCE</scope>
</reference>
<dbReference type="Gene3D" id="3.20.20.140">
    <property type="entry name" value="Metal-dependent hydrolases"/>
    <property type="match status" value="1"/>
</dbReference>
<dbReference type="PIRSF" id="PIRSF016557">
    <property type="entry name" value="Caps_synth_CpsB"/>
    <property type="match status" value="1"/>
</dbReference>
<name>A0A2H9T9N5_9ZZZZ</name>
<dbReference type="PANTHER" id="PTHR39181">
    <property type="entry name" value="TYROSINE-PROTEIN PHOSPHATASE YWQE"/>
    <property type="match status" value="1"/>
</dbReference>
<proteinExistence type="predicted"/>
<dbReference type="AlphaFoldDB" id="A0A2H9T9N5"/>
<sequence>MIDIHNHLIPHIDDGADDLDRAFSMLQQAVSQGITHIVCTPHINPGRFDNTKDCIRPAFSLLNTAVKKAGFPVHLGMAAEVRLTDELPGQLHHQQVPFIGQWRGKSAVLLELPHGKIPAGIEKLLQWLNHLSIQVVIPHPERNKEIMACPDYAESLAEKGVLFQLTAGSLVGHFGSVAQETAHWMLKRGLFTFMASDAHHTERRVFALQSGRDAVAECYGETLARKLTWDNPCQLTAALFDVAPVQDRNIPFLQKQPVL</sequence>
<evidence type="ECO:0000256" key="1">
    <source>
        <dbReference type="ARBA" id="ARBA00022801"/>
    </source>
</evidence>
<dbReference type="GO" id="GO:0030145">
    <property type="term" value="F:manganese ion binding"/>
    <property type="evidence" value="ECO:0007669"/>
    <property type="project" value="InterPro"/>
</dbReference>
<protein>
    <submittedName>
        <fullName evidence="2">Tyrosine-protein phosphatase YwqE</fullName>
        <ecNumber evidence="2">3.1.3.48</ecNumber>
    </submittedName>
</protein>
<dbReference type="Pfam" id="PF19567">
    <property type="entry name" value="CpsB_CapC"/>
    <property type="match status" value="1"/>
</dbReference>
<dbReference type="GO" id="GO:0004725">
    <property type="term" value="F:protein tyrosine phosphatase activity"/>
    <property type="evidence" value="ECO:0007669"/>
    <property type="project" value="UniProtKB-EC"/>
</dbReference>
<dbReference type="InterPro" id="IPR016195">
    <property type="entry name" value="Pol/histidinol_Pase-like"/>
</dbReference>
<accession>A0A2H9T9N5</accession>
<keyword evidence="1 2" id="KW-0378">Hydrolase</keyword>
<evidence type="ECO:0000313" key="2">
    <source>
        <dbReference type="EMBL" id="PJE79909.1"/>
    </source>
</evidence>
<dbReference type="PANTHER" id="PTHR39181:SF1">
    <property type="entry name" value="TYROSINE-PROTEIN PHOSPHATASE YWQE"/>
    <property type="match status" value="1"/>
</dbReference>